<feature type="region of interest" description="Disordered" evidence="6">
    <location>
        <begin position="522"/>
        <end position="554"/>
    </location>
</feature>
<evidence type="ECO:0000259" key="7">
    <source>
        <dbReference type="PROSITE" id="PS50102"/>
    </source>
</evidence>
<dbReference type="CDD" id="cd12413">
    <property type="entry name" value="RRM1_RBM28_like"/>
    <property type="match status" value="1"/>
</dbReference>
<comment type="caution">
    <text evidence="8">The sequence shown here is derived from an EMBL/GenBank/DDBJ whole genome shotgun (WGS) entry which is preliminary data.</text>
</comment>
<evidence type="ECO:0000256" key="6">
    <source>
        <dbReference type="SAM" id="MobiDB-lite"/>
    </source>
</evidence>
<evidence type="ECO:0000256" key="2">
    <source>
        <dbReference type="ARBA" id="ARBA00022737"/>
    </source>
</evidence>
<feature type="domain" description="RRM" evidence="7">
    <location>
        <begin position="587"/>
        <end position="670"/>
    </location>
</feature>
<feature type="compositionally biased region" description="Polar residues" evidence="6">
    <location>
        <begin position="902"/>
        <end position="914"/>
    </location>
</feature>
<evidence type="ECO:0000313" key="8">
    <source>
        <dbReference type="EMBL" id="KAL3843426.1"/>
    </source>
</evidence>
<comment type="subcellular location">
    <subcellularLocation>
        <location evidence="1">Nucleus</location>
    </subcellularLocation>
</comment>
<feature type="region of interest" description="Disordered" evidence="6">
    <location>
        <begin position="453"/>
        <end position="509"/>
    </location>
</feature>
<dbReference type="InterPro" id="IPR035979">
    <property type="entry name" value="RBD_domain_sf"/>
</dbReference>
<feature type="region of interest" description="Disordered" evidence="6">
    <location>
        <begin position="846"/>
        <end position="1036"/>
    </location>
</feature>
<feature type="compositionally biased region" description="Basic residues" evidence="6">
    <location>
        <begin position="1025"/>
        <end position="1036"/>
    </location>
</feature>
<feature type="compositionally biased region" description="Basic and acidic residues" evidence="6">
    <location>
        <begin position="476"/>
        <end position="491"/>
    </location>
</feature>
<dbReference type="SMART" id="SM00361">
    <property type="entry name" value="RRM_1"/>
    <property type="match status" value="2"/>
</dbReference>
<dbReference type="FunFam" id="3.30.70.330:FF:000182">
    <property type="entry name" value="RNA-binding motif protein 28"/>
    <property type="match status" value="1"/>
</dbReference>
<dbReference type="PANTHER" id="PTHR48039">
    <property type="entry name" value="RNA-BINDING MOTIF PROTEIN 14B"/>
    <property type="match status" value="1"/>
</dbReference>
<dbReference type="Pfam" id="PF00076">
    <property type="entry name" value="RRM_1"/>
    <property type="match status" value="3"/>
</dbReference>
<sequence length="1036" mass="114940">MGKKKKMEAGGESQHSASTVFITNLPFSLNNAQLEETFSEVGPIRRCFMVTKKGSTEHRGFGYVQFASIEDANRAIELKNGSTLGGRKIVVKQATHRAPLQQRRAKENQVHADDAVNTNNEKDVSDAEVEDVDKASNLQAKGKVTERRRGPAVSDVLPVEEKISEKQSASVEDAELAIELKNGSTLGGRKIVVKQASHSTPFQQRRSKETQVPVDDAVHVNSEKNVPNGVVDDIVKASNLQAKGKLTERRKAPAVSDGLPMEGKIPDKQRVAKTVIFGGLRNVDMAEEVHRRAREFGTVCSVTYPLPVEELNHHGLAQDGCRAGASSVLYTSVKSARACVGALHQKEIHGASVWARQLGGEGSKVQKWKLIVRNLPFQAKVSEIKNMFAAVGHVWDVFIPQNSETGLAKGFAFVKFTSKQEAENAIQKFNGKLFGKRPIAVDWAVSKKIYTSGSTGSVTGDGQEKDDGSGSESEDYDLKSVKGPKQVHDSGDATDESDSFDEDDKSEVDFEQEAEIARNVLKNFIPSSHDSDNDDPELSKGKIDEESVQVENKSSDALVTPITAAVPSNVGNQKPNKPIEGEDDLQRTLFISNIPFEIGNEEVQLRFSAFGELQSFIPVLHPVTKRPRGTGFLKFKTDDAANAAFSVANDVGGVGILLKGRQLKVLKALDKTTAHDKSLEKAKKEEHDHRNLYLTKEGLIMEGTPAAEGVSVSDMSKRKKLQEDKTVKLRSPNFRVSRTRLIVYNVPKTMPEKKLKQIFMDAVISRATKAKPSILQIKILKDSKKGKEGEKGYSRGVAFLEFTEHEHALVALRVLNNNPNTFGAEHRPIVEFALDNVQKLKLRKEKLESQQQIGQNGNFNRVDSHANNPRKRKSRDEDTSPKKFGNKKVEEENVVSEGIASGDSNFSKKQNNSQRGEKRLKRSKPEVNDNQKRKRPGTQDTLPQRSTPNLVHKQESGEVGVHNKRKLLHDRPKFSKEGISPRDRKRSKKSDPVGRDVTDKLDMLIEQYRSKFTQSDSTKTDKKKQGSKQLKRWFES</sequence>
<dbReference type="EMBL" id="JBJXBP010000002">
    <property type="protein sequence ID" value="KAL3843426.1"/>
    <property type="molecule type" value="Genomic_DNA"/>
</dbReference>
<feature type="compositionally biased region" description="Basic and acidic residues" evidence="6">
    <location>
        <begin position="874"/>
        <end position="891"/>
    </location>
</feature>
<dbReference type="SMART" id="SM00360">
    <property type="entry name" value="RRM"/>
    <property type="match status" value="4"/>
</dbReference>
<dbReference type="AlphaFoldDB" id="A0ABD3U1X2"/>
<keyword evidence="4" id="KW-0539">Nucleus</keyword>
<dbReference type="CDD" id="cd12416">
    <property type="entry name" value="RRM4_RBM28_like"/>
    <property type="match status" value="1"/>
</dbReference>
<keyword evidence="9" id="KW-1185">Reference proteome</keyword>
<feature type="domain" description="RRM" evidence="7">
    <location>
        <begin position="368"/>
        <end position="446"/>
    </location>
</feature>
<evidence type="ECO:0000256" key="4">
    <source>
        <dbReference type="ARBA" id="ARBA00023242"/>
    </source>
</evidence>
<dbReference type="CDD" id="cd12414">
    <property type="entry name" value="RRM2_RBM28_like"/>
    <property type="match status" value="1"/>
</dbReference>
<feature type="compositionally biased region" description="Basic and acidic residues" evidence="6">
    <location>
        <begin position="989"/>
        <end position="1003"/>
    </location>
</feature>
<dbReference type="PANTHER" id="PTHR48039:SF5">
    <property type="entry name" value="RNA-BINDING PROTEIN 28"/>
    <property type="match status" value="1"/>
</dbReference>
<dbReference type="InterPro" id="IPR051945">
    <property type="entry name" value="RRM_MRD1_RNA_proc_ribogen"/>
</dbReference>
<proteinExistence type="predicted"/>
<dbReference type="Proteomes" id="UP001634393">
    <property type="component" value="Unassembled WGS sequence"/>
</dbReference>
<name>A0ABD3U1X2_9LAMI</name>
<dbReference type="InterPro" id="IPR000504">
    <property type="entry name" value="RRM_dom"/>
</dbReference>
<accession>A0ABD3U1X2</accession>
<reference evidence="8 9" key="1">
    <citation type="submission" date="2024-12" db="EMBL/GenBank/DDBJ databases">
        <title>The unique morphological basis and parallel evolutionary history of personate flowers in Penstemon.</title>
        <authorList>
            <person name="Depatie T.H."/>
            <person name="Wessinger C.A."/>
        </authorList>
    </citation>
    <scope>NUCLEOTIDE SEQUENCE [LARGE SCALE GENOMIC DNA]</scope>
    <source>
        <strain evidence="8">WTNN_2</strain>
        <tissue evidence="8">Leaf</tissue>
    </source>
</reference>
<evidence type="ECO:0000256" key="5">
    <source>
        <dbReference type="PROSITE-ProRule" id="PRU00176"/>
    </source>
</evidence>
<dbReference type="PROSITE" id="PS50102">
    <property type="entry name" value="RRM"/>
    <property type="match status" value="4"/>
</dbReference>
<protein>
    <recommendedName>
        <fullName evidence="7">RRM domain-containing protein</fullName>
    </recommendedName>
</protein>
<evidence type="ECO:0000256" key="3">
    <source>
        <dbReference type="ARBA" id="ARBA00022884"/>
    </source>
</evidence>
<dbReference type="InterPro" id="IPR012677">
    <property type="entry name" value="Nucleotide-bd_a/b_plait_sf"/>
</dbReference>
<dbReference type="Gene3D" id="3.30.70.330">
    <property type="match status" value="4"/>
</dbReference>
<dbReference type="CDD" id="cd12415">
    <property type="entry name" value="RRM3_RBM28_like"/>
    <property type="match status" value="1"/>
</dbReference>
<dbReference type="SUPFAM" id="SSF54928">
    <property type="entry name" value="RNA-binding domain, RBD"/>
    <property type="match status" value="4"/>
</dbReference>
<dbReference type="InterPro" id="IPR003954">
    <property type="entry name" value="RRM_euk-type"/>
</dbReference>
<keyword evidence="2" id="KW-0677">Repeat</keyword>
<keyword evidence="3 5" id="KW-0694">RNA-binding</keyword>
<gene>
    <name evidence="8" type="ORF">ACJIZ3_000829</name>
</gene>
<feature type="compositionally biased region" description="Acidic residues" evidence="6">
    <location>
        <begin position="492"/>
        <end position="509"/>
    </location>
</feature>
<feature type="compositionally biased region" description="Polar residues" evidence="6">
    <location>
        <begin position="938"/>
        <end position="949"/>
    </location>
</feature>
<evidence type="ECO:0000313" key="9">
    <source>
        <dbReference type="Proteomes" id="UP001634393"/>
    </source>
</evidence>
<evidence type="ECO:0000256" key="1">
    <source>
        <dbReference type="ARBA" id="ARBA00004123"/>
    </source>
</evidence>
<dbReference type="GO" id="GO:0005634">
    <property type="term" value="C:nucleus"/>
    <property type="evidence" value="ECO:0007669"/>
    <property type="project" value="UniProtKB-SubCell"/>
</dbReference>
<feature type="compositionally biased region" description="Basic and acidic residues" evidence="6">
    <location>
        <begin position="969"/>
        <end position="982"/>
    </location>
</feature>
<organism evidence="8 9">
    <name type="scientific">Penstemon smallii</name>
    <dbReference type="NCBI Taxonomy" id="265156"/>
    <lineage>
        <taxon>Eukaryota</taxon>
        <taxon>Viridiplantae</taxon>
        <taxon>Streptophyta</taxon>
        <taxon>Embryophyta</taxon>
        <taxon>Tracheophyta</taxon>
        <taxon>Spermatophyta</taxon>
        <taxon>Magnoliopsida</taxon>
        <taxon>eudicotyledons</taxon>
        <taxon>Gunneridae</taxon>
        <taxon>Pentapetalae</taxon>
        <taxon>asterids</taxon>
        <taxon>lamiids</taxon>
        <taxon>Lamiales</taxon>
        <taxon>Plantaginaceae</taxon>
        <taxon>Cheloneae</taxon>
        <taxon>Penstemon</taxon>
    </lineage>
</organism>
<dbReference type="GO" id="GO:0003723">
    <property type="term" value="F:RNA binding"/>
    <property type="evidence" value="ECO:0007669"/>
    <property type="project" value="UniProtKB-UniRule"/>
</dbReference>
<feature type="compositionally biased region" description="Polar residues" evidence="6">
    <location>
        <begin position="849"/>
        <end position="867"/>
    </location>
</feature>
<feature type="domain" description="RRM" evidence="7">
    <location>
        <begin position="18"/>
        <end position="96"/>
    </location>
</feature>
<feature type="domain" description="RRM" evidence="7">
    <location>
        <begin position="739"/>
        <end position="835"/>
    </location>
</feature>